<dbReference type="PANTHER" id="PTHR14695:SF4">
    <property type="entry name" value="PROTEIN NESSUN DORMA"/>
    <property type="match status" value="1"/>
</dbReference>
<accession>B4M9M2</accession>
<dbReference type="EMBL" id="CH940654">
    <property type="protein sequence ID" value="EDW57898.2"/>
    <property type="molecule type" value="Genomic_DNA"/>
</dbReference>
<organism evidence="3 4">
    <name type="scientific">Drosophila virilis</name>
    <name type="common">Fruit fly</name>
    <dbReference type="NCBI Taxonomy" id="7244"/>
    <lineage>
        <taxon>Eukaryota</taxon>
        <taxon>Metazoa</taxon>
        <taxon>Ecdysozoa</taxon>
        <taxon>Arthropoda</taxon>
        <taxon>Hexapoda</taxon>
        <taxon>Insecta</taxon>
        <taxon>Pterygota</taxon>
        <taxon>Neoptera</taxon>
        <taxon>Endopterygota</taxon>
        <taxon>Diptera</taxon>
        <taxon>Brachycera</taxon>
        <taxon>Muscomorpha</taxon>
        <taxon>Ephydroidea</taxon>
        <taxon>Drosophilidae</taxon>
        <taxon>Drosophila</taxon>
    </lineage>
</organism>
<dbReference type="KEGG" id="dvi:6634004"/>
<feature type="domain" description="SHC SH2" evidence="2">
    <location>
        <begin position="112"/>
        <end position="358"/>
    </location>
</feature>
<dbReference type="SMR" id="B4M9M2"/>
<proteinExistence type="predicted"/>
<feature type="compositionally biased region" description="Acidic residues" evidence="1">
    <location>
        <begin position="292"/>
        <end position="301"/>
    </location>
</feature>
<sequence length="688" mass="78063">MCFVYNSLSIINSSRHSCKYRCRKYANGTLSEGDCCDTAKTIVVNIIIDSRSESSSVLAEAGAASTQAHSNLNACCLKQTNTLKMDVYTYEKSFLERLKEAEAVLSWDNAPMPASQVRSEWKAYVELKIEPAGWQAMWKIPRVICEDLKLRYPTIVFGYVEQVIFDELKAVFTVTAVQDQDVHLPESNEVSLIELWPTLQQENSALNVDTTAECIDRLRFFYAHVWMPWDKDYDDDRDWVQMHLQARIQLACDLRKNRLPRPLALHMRTLLMEARYIQQRLEYLELDMSDAEDESDDEAVELNDNATDPPRKQPKTGGSPKANNLNKSMLPVTDLMCLHLRLAIIRSEFEILENPEMRRAYSELQSNVLKRHLLQRSPGRLNQLTEHVEHTNMCHLVTVPGELQTQIALLTLAEKLVKPHTKVQLGNTLQDVLSISQANDDILISPGQHTIKFLEHLNDNGSIKGLIEAESVIAPKQDLTKLPLICSSDEDSTLLVVDGDYTLSQLVLDCRHVRRGILLRYGTLTLRSCRLLGDGRSSTQEAIVCMPQARLELKDCLLENFAIGISMRADTSAQLSNVCIQKCNTGLELLDQTTKLKMLDNNCNFHTCKLGILADGIALPNGSEKTLALKHFSELQRYNESNWLGNCSFNNCLRNVRVFNESEQLLAKRTHQNLLLEELDGENKENIN</sequence>
<name>B4M9M2_DROVI</name>
<keyword evidence="4" id="KW-1185">Reference proteome</keyword>
<dbReference type="FunCoup" id="B4M9M2">
    <property type="interactions" value="181"/>
</dbReference>
<reference evidence="3 4" key="1">
    <citation type="journal article" date="2007" name="Nature">
        <title>Evolution of genes and genomes on the Drosophila phylogeny.</title>
        <authorList>
            <consortium name="Drosophila 12 Genomes Consortium"/>
            <person name="Clark A.G."/>
            <person name="Eisen M.B."/>
            <person name="Smith D.R."/>
            <person name="Bergman C.M."/>
            <person name="Oliver B."/>
            <person name="Markow T.A."/>
            <person name="Kaufman T.C."/>
            <person name="Kellis M."/>
            <person name="Gelbart W."/>
            <person name="Iyer V.N."/>
            <person name="Pollard D.A."/>
            <person name="Sackton T.B."/>
            <person name="Larracuente A.M."/>
            <person name="Singh N.D."/>
            <person name="Abad J.P."/>
            <person name="Abt D.N."/>
            <person name="Adryan B."/>
            <person name="Aguade M."/>
            <person name="Akashi H."/>
            <person name="Anderson W.W."/>
            <person name="Aquadro C.F."/>
            <person name="Ardell D.H."/>
            <person name="Arguello R."/>
            <person name="Artieri C.G."/>
            <person name="Barbash D.A."/>
            <person name="Barker D."/>
            <person name="Barsanti P."/>
            <person name="Batterham P."/>
            <person name="Batzoglou S."/>
            <person name="Begun D."/>
            <person name="Bhutkar A."/>
            <person name="Blanco E."/>
            <person name="Bosak S.A."/>
            <person name="Bradley R.K."/>
            <person name="Brand A.D."/>
            <person name="Brent M.R."/>
            <person name="Brooks A.N."/>
            <person name="Brown R.H."/>
            <person name="Butlin R.K."/>
            <person name="Caggese C."/>
            <person name="Calvi B.R."/>
            <person name="Bernardo de Carvalho A."/>
            <person name="Caspi A."/>
            <person name="Castrezana S."/>
            <person name="Celniker S.E."/>
            <person name="Chang J.L."/>
            <person name="Chapple C."/>
            <person name="Chatterji S."/>
            <person name="Chinwalla A."/>
            <person name="Civetta A."/>
            <person name="Clifton S.W."/>
            <person name="Comeron J.M."/>
            <person name="Costello J.C."/>
            <person name="Coyne J.A."/>
            <person name="Daub J."/>
            <person name="David R.G."/>
            <person name="Delcher A.L."/>
            <person name="Delehaunty K."/>
            <person name="Do C.B."/>
            <person name="Ebling H."/>
            <person name="Edwards K."/>
            <person name="Eickbush T."/>
            <person name="Evans J.D."/>
            <person name="Filipski A."/>
            <person name="Findeiss S."/>
            <person name="Freyhult E."/>
            <person name="Fulton L."/>
            <person name="Fulton R."/>
            <person name="Garcia A.C."/>
            <person name="Gardiner A."/>
            <person name="Garfield D.A."/>
            <person name="Garvin B.E."/>
            <person name="Gibson G."/>
            <person name="Gilbert D."/>
            <person name="Gnerre S."/>
            <person name="Godfrey J."/>
            <person name="Good R."/>
            <person name="Gotea V."/>
            <person name="Gravely B."/>
            <person name="Greenberg A.J."/>
            <person name="Griffiths-Jones S."/>
            <person name="Gross S."/>
            <person name="Guigo R."/>
            <person name="Gustafson E.A."/>
            <person name="Haerty W."/>
            <person name="Hahn M.W."/>
            <person name="Halligan D.L."/>
            <person name="Halpern A.L."/>
            <person name="Halter G.M."/>
            <person name="Han M.V."/>
            <person name="Heger A."/>
            <person name="Hillier L."/>
            <person name="Hinrichs A.S."/>
            <person name="Holmes I."/>
            <person name="Hoskins R.A."/>
            <person name="Hubisz M.J."/>
            <person name="Hultmark D."/>
            <person name="Huntley M.A."/>
            <person name="Jaffe D.B."/>
            <person name="Jagadeeshan S."/>
            <person name="Jeck W.R."/>
            <person name="Johnson J."/>
            <person name="Jones C.D."/>
            <person name="Jordan W.C."/>
            <person name="Karpen G.H."/>
            <person name="Kataoka E."/>
            <person name="Keightley P.D."/>
            <person name="Kheradpour P."/>
            <person name="Kirkness E.F."/>
            <person name="Koerich L.B."/>
            <person name="Kristiansen K."/>
            <person name="Kudrna D."/>
            <person name="Kulathinal R.J."/>
            <person name="Kumar S."/>
            <person name="Kwok R."/>
            <person name="Lander E."/>
            <person name="Langley C.H."/>
            <person name="Lapoint R."/>
            <person name="Lazzaro B.P."/>
            <person name="Lee S.J."/>
            <person name="Levesque L."/>
            <person name="Li R."/>
            <person name="Lin C.F."/>
            <person name="Lin M.F."/>
            <person name="Lindblad-Toh K."/>
            <person name="Llopart A."/>
            <person name="Long M."/>
            <person name="Low L."/>
            <person name="Lozovsky E."/>
            <person name="Lu J."/>
            <person name="Luo M."/>
            <person name="Machado C.A."/>
            <person name="Makalowski W."/>
            <person name="Marzo M."/>
            <person name="Matsuda M."/>
            <person name="Matzkin L."/>
            <person name="McAllister B."/>
            <person name="McBride C.S."/>
            <person name="McKernan B."/>
            <person name="McKernan K."/>
            <person name="Mendez-Lago M."/>
            <person name="Minx P."/>
            <person name="Mollenhauer M.U."/>
            <person name="Montooth K."/>
            <person name="Mount S.M."/>
            <person name="Mu X."/>
            <person name="Myers E."/>
            <person name="Negre B."/>
            <person name="Newfeld S."/>
            <person name="Nielsen R."/>
            <person name="Noor M.A."/>
            <person name="O'Grady P."/>
            <person name="Pachter L."/>
            <person name="Papaceit M."/>
            <person name="Parisi M.J."/>
            <person name="Parisi M."/>
            <person name="Parts L."/>
            <person name="Pedersen J.S."/>
            <person name="Pesole G."/>
            <person name="Phillippy A.M."/>
            <person name="Ponting C.P."/>
            <person name="Pop M."/>
            <person name="Porcelli D."/>
            <person name="Powell J.R."/>
            <person name="Prohaska S."/>
            <person name="Pruitt K."/>
            <person name="Puig M."/>
            <person name="Quesneville H."/>
            <person name="Ram K.R."/>
            <person name="Rand D."/>
            <person name="Rasmussen M.D."/>
            <person name="Reed L.K."/>
            <person name="Reenan R."/>
            <person name="Reily A."/>
            <person name="Remington K.A."/>
            <person name="Rieger T.T."/>
            <person name="Ritchie M.G."/>
            <person name="Robin C."/>
            <person name="Rogers Y.H."/>
            <person name="Rohde C."/>
            <person name="Rozas J."/>
            <person name="Rubenfield M.J."/>
            <person name="Ruiz A."/>
            <person name="Russo S."/>
            <person name="Salzberg S.L."/>
            <person name="Sanchez-Gracia A."/>
            <person name="Saranga D.J."/>
            <person name="Sato H."/>
            <person name="Schaeffer S.W."/>
            <person name="Schatz M.C."/>
            <person name="Schlenke T."/>
            <person name="Schwartz R."/>
            <person name="Segarra C."/>
            <person name="Singh R.S."/>
            <person name="Sirot L."/>
            <person name="Sirota M."/>
            <person name="Sisneros N.B."/>
            <person name="Smith C.D."/>
            <person name="Smith T.F."/>
            <person name="Spieth J."/>
            <person name="Stage D.E."/>
            <person name="Stark A."/>
            <person name="Stephan W."/>
            <person name="Strausberg R.L."/>
            <person name="Strempel S."/>
            <person name="Sturgill D."/>
            <person name="Sutton G."/>
            <person name="Sutton G.G."/>
            <person name="Tao W."/>
            <person name="Teichmann S."/>
            <person name="Tobari Y.N."/>
            <person name="Tomimura Y."/>
            <person name="Tsolas J.M."/>
            <person name="Valente V.L."/>
            <person name="Venter E."/>
            <person name="Venter J.C."/>
            <person name="Vicario S."/>
            <person name="Vieira F.G."/>
            <person name="Vilella A.J."/>
            <person name="Villasante A."/>
            <person name="Walenz B."/>
            <person name="Wang J."/>
            <person name="Wasserman M."/>
            <person name="Watts T."/>
            <person name="Wilson D."/>
            <person name="Wilson R.K."/>
            <person name="Wing R.A."/>
            <person name="Wolfner M.F."/>
            <person name="Wong A."/>
            <person name="Wong G.K."/>
            <person name="Wu C.I."/>
            <person name="Wu G."/>
            <person name="Yamamoto D."/>
            <person name="Yang H.P."/>
            <person name="Yang S.P."/>
            <person name="Yorke J.A."/>
            <person name="Yoshida K."/>
            <person name="Zdobnov E."/>
            <person name="Zhang P."/>
            <person name="Zhang Y."/>
            <person name="Zimin A.V."/>
            <person name="Baldwin J."/>
            <person name="Abdouelleil A."/>
            <person name="Abdulkadir J."/>
            <person name="Abebe A."/>
            <person name="Abera B."/>
            <person name="Abreu J."/>
            <person name="Acer S.C."/>
            <person name="Aftuck L."/>
            <person name="Alexander A."/>
            <person name="An P."/>
            <person name="Anderson E."/>
            <person name="Anderson S."/>
            <person name="Arachi H."/>
            <person name="Azer M."/>
            <person name="Bachantsang P."/>
            <person name="Barry A."/>
            <person name="Bayul T."/>
            <person name="Berlin A."/>
            <person name="Bessette D."/>
            <person name="Bloom T."/>
            <person name="Blye J."/>
            <person name="Boguslavskiy L."/>
            <person name="Bonnet C."/>
            <person name="Boukhgalter B."/>
            <person name="Bourzgui I."/>
            <person name="Brown A."/>
            <person name="Cahill P."/>
            <person name="Channer S."/>
            <person name="Cheshatsang Y."/>
            <person name="Chuda L."/>
            <person name="Citroen M."/>
            <person name="Collymore A."/>
            <person name="Cooke P."/>
            <person name="Costello M."/>
            <person name="D'Aco K."/>
            <person name="Daza R."/>
            <person name="De Haan G."/>
            <person name="DeGray S."/>
            <person name="DeMaso C."/>
            <person name="Dhargay N."/>
            <person name="Dooley K."/>
            <person name="Dooley E."/>
            <person name="Doricent M."/>
            <person name="Dorje P."/>
            <person name="Dorjee K."/>
            <person name="Dupes A."/>
            <person name="Elong R."/>
            <person name="Falk J."/>
            <person name="Farina A."/>
            <person name="Faro S."/>
            <person name="Ferguson D."/>
            <person name="Fisher S."/>
            <person name="Foley C.D."/>
            <person name="Franke A."/>
            <person name="Friedrich D."/>
            <person name="Gadbois L."/>
            <person name="Gearin G."/>
            <person name="Gearin C.R."/>
            <person name="Giannoukos G."/>
            <person name="Goode T."/>
            <person name="Graham J."/>
            <person name="Grandbois E."/>
            <person name="Grewal S."/>
            <person name="Gyaltsen K."/>
            <person name="Hafez N."/>
            <person name="Hagos B."/>
            <person name="Hall J."/>
            <person name="Henson C."/>
            <person name="Hollinger A."/>
            <person name="Honan T."/>
            <person name="Huard M.D."/>
            <person name="Hughes L."/>
            <person name="Hurhula B."/>
            <person name="Husby M.E."/>
            <person name="Kamat A."/>
            <person name="Kanga B."/>
            <person name="Kashin S."/>
            <person name="Khazanovich D."/>
            <person name="Kisner P."/>
            <person name="Lance K."/>
            <person name="Lara M."/>
            <person name="Lee W."/>
            <person name="Lennon N."/>
            <person name="Letendre F."/>
            <person name="LeVine R."/>
            <person name="Lipovsky A."/>
            <person name="Liu X."/>
            <person name="Liu J."/>
            <person name="Liu S."/>
            <person name="Lokyitsang T."/>
            <person name="Lokyitsang Y."/>
            <person name="Lubonja R."/>
            <person name="Lui A."/>
            <person name="MacDonald P."/>
            <person name="Magnisalis V."/>
            <person name="Maru K."/>
            <person name="Matthews C."/>
            <person name="McCusker W."/>
            <person name="McDonough S."/>
            <person name="Mehta T."/>
            <person name="Meldrim J."/>
            <person name="Meneus L."/>
            <person name="Mihai O."/>
            <person name="Mihalev A."/>
            <person name="Mihova T."/>
            <person name="Mittelman R."/>
            <person name="Mlenga V."/>
            <person name="Montmayeur A."/>
            <person name="Mulrain L."/>
            <person name="Navidi A."/>
            <person name="Naylor J."/>
            <person name="Negash T."/>
            <person name="Nguyen T."/>
            <person name="Nguyen N."/>
            <person name="Nicol R."/>
            <person name="Norbu C."/>
            <person name="Norbu N."/>
            <person name="Novod N."/>
            <person name="O'Neill B."/>
            <person name="Osman S."/>
            <person name="Markiewicz E."/>
            <person name="Oyono O.L."/>
            <person name="Patti C."/>
            <person name="Phunkhang P."/>
            <person name="Pierre F."/>
            <person name="Priest M."/>
            <person name="Raghuraman S."/>
            <person name="Rege F."/>
            <person name="Reyes R."/>
            <person name="Rise C."/>
            <person name="Rogov P."/>
            <person name="Ross K."/>
            <person name="Ryan E."/>
            <person name="Settipalli S."/>
            <person name="Shea T."/>
            <person name="Sherpa N."/>
            <person name="Shi L."/>
            <person name="Shih D."/>
            <person name="Sparrow T."/>
            <person name="Spaulding J."/>
            <person name="Stalker J."/>
            <person name="Stange-Thomann N."/>
            <person name="Stavropoulos S."/>
            <person name="Stone C."/>
            <person name="Strader C."/>
            <person name="Tesfaye S."/>
            <person name="Thomson T."/>
            <person name="Thoulutsang Y."/>
            <person name="Thoulutsang D."/>
            <person name="Topham K."/>
            <person name="Topping I."/>
            <person name="Tsamla T."/>
            <person name="Vassiliev H."/>
            <person name="Vo A."/>
            <person name="Wangchuk T."/>
            <person name="Wangdi T."/>
            <person name="Weiand M."/>
            <person name="Wilkinson J."/>
            <person name="Wilson A."/>
            <person name="Yadav S."/>
            <person name="Young G."/>
            <person name="Yu Q."/>
            <person name="Zembek L."/>
            <person name="Zhong D."/>
            <person name="Zimmer A."/>
            <person name="Zwirko Z."/>
            <person name="Jaffe D.B."/>
            <person name="Alvarez P."/>
            <person name="Brockman W."/>
            <person name="Butler J."/>
            <person name="Chin C."/>
            <person name="Gnerre S."/>
            <person name="Grabherr M."/>
            <person name="Kleber M."/>
            <person name="Mauceli E."/>
            <person name="MacCallum I."/>
        </authorList>
    </citation>
    <scope>NUCLEOTIDE SEQUENCE [LARGE SCALE GENOMIC DNA]</scope>
    <source>
        <strain evidence="4">Tucson 15010-1051.87</strain>
    </source>
</reference>
<dbReference type="AlphaFoldDB" id="B4M9M2"/>
<dbReference type="STRING" id="7244.B4M9M2"/>
<evidence type="ECO:0000256" key="1">
    <source>
        <dbReference type="SAM" id="MobiDB-lite"/>
    </source>
</evidence>
<evidence type="ECO:0000313" key="4">
    <source>
        <dbReference type="Proteomes" id="UP000008792"/>
    </source>
</evidence>
<dbReference type="PANTHER" id="PTHR14695">
    <property type="entry name" value="SHC SH2-DOMAIN BINDING PROTEIN 1-RELATED"/>
    <property type="match status" value="1"/>
</dbReference>
<protein>
    <recommendedName>
        <fullName evidence="2">SHC SH2 domain-containing protein</fullName>
    </recommendedName>
</protein>
<dbReference type="HOGENOM" id="CLU_022717_1_0_1"/>
<dbReference type="InParanoid" id="B4M9M2"/>
<gene>
    <name evidence="3" type="primary">Dvir\GJ17888</name>
    <name evidence="3" type="ORF">Dvir_GJ17888</name>
</gene>
<dbReference type="InterPro" id="IPR045140">
    <property type="entry name" value="SHCBP1-like"/>
</dbReference>
<evidence type="ECO:0000313" key="3">
    <source>
        <dbReference type="EMBL" id="EDW57898.2"/>
    </source>
</evidence>
<dbReference type="InterPro" id="IPR057508">
    <property type="entry name" value="SHCBP-like_N"/>
</dbReference>
<dbReference type="Pfam" id="PF23762">
    <property type="entry name" value="SHCBP_N"/>
    <property type="match status" value="1"/>
</dbReference>
<dbReference type="OrthoDB" id="5978115at2759"/>
<dbReference type="GO" id="GO:0007283">
    <property type="term" value="P:spermatogenesis"/>
    <property type="evidence" value="ECO:0007669"/>
    <property type="project" value="TreeGrafter"/>
</dbReference>
<dbReference type="Proteomes" id="UP000008792">
    <property type="component" value="Unassembled WGS sequence"/>
</dbReference>
<dbReference type="eggNOG" id="ENOG502QUQ2">
    <property type="taxonomic scope" value="Eukaryota"/>
</dbReference>
<dbReference type="GO" id="GO:0007112">
    <property type="term" value="P:male meiosis cytokinesis"/>
    <property type="evidence" value="ECO:0007669"/>
    <property type="project" value="TreeGrafter"/>
</dbReference>
<feature type="region of interest" description="Disordered" evidence="1">
    <location>
        <begin position="292"/>
        <end position="326"/>
    </location>
</feature>
<evidence type="ECO:0000259" key="2">
    <source>
        <dbReference type="Pfam" id="PF23762"/>
    </source>
</evidence>